<proteinExistence type="predicted"/>
<dbReference type="AlphaFoldDB" id="A0AAV4WFY6"/>
<protein>
    <submittedName>
        <fullName evidence="1">Uncharacterized protein</fullName>
    </submittedName>
</protein>
<dbReference type="Proteomes" id="UP001054837">
    <property type="component" value="Unassembled WGS sequence"/>
</dbReference>
<evidence type="ECO:0000313" key="1">
    <source>
        <dbReference type="EMBL" id="GIY80759.1"/>
    </source>
</evidence>
<comment type="caution">
    <text evidence="1">The sequence shown here is derived from an EMBL/GenBank/DDBJ whole genome shotgun (WGS) entry which is preliminary data.</text>
</comment>
<name>A0AAV4WFY6_9ARAC</name>
<organism evidence="1 2">
    <name type="scientific">Caerostris darwini</name>
    <dbReference type="NCBI Taxonomy" id="1538125"/>
    <lineage>
        <taxon>Eukaryota</taxon>
        <taxon>Metazoa</taxon>
        <taxon>Ecdysozoa</taxon>
        <taxon>Arthropoda</taxon>
        <taxon>Chelicerata</taxon>
        <taxon>Arachnida</taxon>
        <taxon>Araneae</taxon>
        <taxon>Araneomorphae</taxon>
        <taxon>Entelegynae</taxon>
        <taxon>Araneoidea</taxon>
        <taxon>Araneidae</taxon>
        <taxon>Caerostris</taxon>
    </lineage>
</organism>
<sequence>MFTEKSEFKPEKEKNPVSIANQNLYFSSSSPYTTPLARFQKANPTGKPKHPAKRPIKILPTSYLSLPVSKFPFPQLSNPARDILNKREKSGWSISPLRVVGKG</sequence>
<gene>
    <name evidence="1" type="ORF">CDAR_368361</name>
</gene>
<dbReference type="EMBL" id="BPLQ01014549">
    <property type="protein sequence ID" value="GIY80759.1"/>
    <property type="molecule type" value="Genomic_DNA"/>
</dbReference>
<keyword evidence="2" id="KW-1185">Reference proteome</keyword>
<accession>A0AAV4WFY6</accession>
<reference evidence="1 2" key="1">
    <citation type="submission" date="2021-06" db="EMBL/GenBank/DDBJ databases">
        <title>Caerostris darwini draft genome.</title>
        <authorList>
            <person name="Kono N."/>
            <person name="Arakawa K."/>
        </authorList>
    </citation>
    <scope>NUCLEOTIDE SEQUENCE [LARGE SCALE GENOMIC DNA]</scope>
</reference>
<evidence type="ECO:0000313" key="2">
    <source>
        <dbReference type="Proteomes" id="UP001054837"/>
    </source>
</evidence>